<evidence type="ECO:0000313" key="3">
    <source>
        <dbReference type="EMBL" id="AUM73958.1"/>
    </source>
</evidence>
<dbReference type="EMBL" id="CP025583">
    <property type="protein sequence ID" value="AUM73958.1"/>
    <property type="molecule type" value="Genomic_DNA"/>
</dbReference>
<evidence type="ECO:0000256" key="2">
    <source>
        <dbReference type="SAM" id="SignalP"/>
    </source>
</evidence>
<name>A0A2K9ME85_9RHOB</name>
<organism evidence="3 4">
    <name type="scientific">Paracoccus jeotgali</name>
    <dbReference type="NCBI Taxonomy" id="2065379"/>
    <lineage>
        <taxon>Bacteria</taxon>
        <taxon>Pseudomonadati</taxon>
        <taxon>Pseudomonadota</taxon>
        <taxon>Alphaproteobacteria</taxon>
        <taxon>Rhodobacterales</taxon>
        <taxon>Paracoccaceae</taxon>
        <taxon>Paracoccus</taxon>
    </lineage>
</organism>
<keyword evidence="4" id="KW-1185">Reference proteome</keyword>
<evidence type="ECO:0000256" key="1">
    <source>
        <dbReference type="SAM" id="MobiDB-lite"/>
    </source>
</evidence>
<feature type="region of interest" description="Disordered" evidence="1">
    <location>
        <begin position="38"/>
        <end position="65"/>
    </location>
</feature>
<gene>
    <name evidence="3" type="ORF">CYR75_06385</name>
</gene>
<dbReference type="KEGG" id="paru:CYR75_06385"/>
<keyword evidence="2" id="KW-0732">Signal</keyword>
<dbReference type="Proteomes" id="UP000234882">
    <property type="component" value="Chromosome"/>
</dbReference>
<dbReference type="OrthoDB" id="7929427at2"/>
<reference evidence="4" key="1">
    <citation type="submission" date="2017-12" db="EMBL/GenBank/DDBJ databases">
        <title>Genomic analysis of Paracoccus sp. CBA4604.</title>
        <authorList>
            <person name="Roh S.W."/>
            <person name="Kim J.Y."/>
            <person name="Kim J.S."/>
        </authorList>
    </citation>
    <scope>NUCLEOTIDE SEQUENCE [LARGE SCALE GENOMIC DNA]</scope>
    <source>
        <strain evidence="4">CBA4604</strain>
    </source>
</reference>
<evidence type="ECO:0000313" key="4">
    <source>
        <dbReference type="Proteomes" id="UP000234882"/>
    </source>
</evidence>
<feature type="chain" id="PRO_5014927561" evidence="2">
    <location>
        <begin position="29"/>
        <end position="544"/>
    </location>
</feature>
<feature type="signal peptide" evidence="2">
    <location>
        <begin position="1"/>
        <end position="28"/>
    </location>
</feature>
<proteinExistence type="predicted"/>
<accession>A0A2K9ME85</accession>
<dbReference type="RefSeq" id="WP_101499309.1">
    <property type="nucleotide sequence ID" value="NZ_CP025583.1"/>
</dbReference>
<dbReference type="AlphaFoldDB" id="A0A2K9ME85"/>
<sequence length="544" mass="56849">MIWIDRLRRTATPALLLAVLGFASPMAAQSPLSANDWLKSGTARPAPSTAWRPGDPVPPDAARLRPTRPIAAPTDREGRQIAQDALAVPVGTSRLKAADSDGAGVISARQAGLAEDFWAGTALDTAIGMLRASPALPASRQLARRVIEAQLAPPEIDDPTRQGQFFAARVDQLFRDGALPSARVLLQGAGPDNADSFRRLFDLALLLGGEGQLCTHMARAPGIVPDQAARIYCLAQVGDWQAAALVHHGAARLGLLPEGLDAILTRYLDDGAADGAEPLPVTPTDMTPLMFRLHEAIGQPLPTGDLPLPYAWADLDQRAGWKAQLEAAERLARAGVLPSDVLHQLYGAQSPAASGGVWERAAAVQALDAAIATGDGARIGPALRLAFQRLEAAGLRDAFASMVAPDLAPETLPPDSARLALWLRLWAGLTEVSESPDEPLDAALLALASGGQPQPLSPALGALAPVFAGDLPPAPQSGDGMPLAPAQYGSLADADAGLQGDFTRAARGVQMLRQLGLIADARRIATQIALDPLLKMPPQTEPAP</sequence>
<protein>
    <submittedName>
        <fullName evidence="3">Uncharacterized protein</fullName>
    </submittedName>
</protein>